<dbReference type="Proteomes" id="UP000275663">
    <property type="component" value="Chromosome"/>
</dbReference>
<accession>A0A3Q9BUT6</accession>
<dbReference type="InterPro" id="IPR027843">
    <property type="entry name" value="DUF4440"/>
</dbReference>
<protein>
    <submittedName>
        <fullName evidence="3">Nuclear transport factor 2 family protein</fullName>
    </submittedName>
</protein>
<gene>
    <name evidence="3" type="ORF">EJN92_06255</name>
</gene>
<evidence type="ECO:0000313" key="4">
    <source>
        <dbReference type="Proteomes" id="UP000275663"/>
    </source>
</evidence>
<reference evidence="3 4" key="1">
    <citation type="journal article" date="2011" name="Int. J. Syst. Evol. Microbiol.">
        <title>Description of Undibacterium oligocarboniphilum sp. nov., isolated from purified water, and Undibacterium pigrum strain CCUG 49012 as the type strain of Undibacterium parvum sp. nov., and emended descriptions of the genus Undibacterium and the species Undibacterium pigrum.</title>
        <authorList>
            <person name="Eder W."/>
            <person name="Wanner G."/>
            <person name="Ludwig W."/>
            <person name="Busse H.J."/>
            <person name="Ziemke-Kageler F."/>
            <person name="Lang E."/>
        </authorList>
    </citation>
    <scope>NUCLEOTIDE SEQUENCE [LARGE SCALE GENOMIC DNA]</scope>
    <source>
        <strain evidence="3 4">DSM 23061</strain>
    </source>
</reference>
<sequence length="150" mass="16632">MSPMSAQHPAQHQAESKAQVQPQNLALLQQQVRSAETAFAASMAQRDHAAFNQFLSEEAVFFSEDKVLRGKSQVAEGWRPYFLKSQAPFSWAADQIEVLASGTLAHSSGPVYNAKGKLIARFSSIWRLEAEGSWRIIFDKGNEVCDCSDK</sequence>
<dbReference type="Pfam" id="PF14534">
    <property type="entry name" value="DUF4440"/>
    <property type="match status" value="1"/>
</dbReference>
<feature type="compositionally biased region" description="Polar residues" evidence="1">
    <location>
        <begin position="1"/>
        <end position="10"/>
    </location>
</feature>
<dbReference type="AlphaFoldDB" id="A0A3Q9BUT6"/>
<evidence type="ECO:0000259" key="2">
    <source>
        <dbReference type="Pfam" id="PF14534"/>
    </source>
</evidence>
<dbReference type="SUPFAM" id="SSF54427">
    <property type="entry name" value="NTF2-like"/>
    <property type="match status" value="1"/>
</dbReference>
<dbReference type="Gene3D" id="3.10.450.50">
    <property type="match status" value="1"/>
</dbReference>
<feature type="domain" description="DUF4440" evidence="2">
    <location>
        <begin position="32"/>
        <end position="136"/>
    </location>
</feature>
<dbReference type="InterPro" id="IPR032710">
    <property type="entry name" value="NTF2-like_dom_sf"/>
</dbReference>
<dbReference type="EMBL" id="CP034464">
    <property type="protein sequence ID" value="AZP14453.1"/>
    <property type="molecule type" value="Genomic_DNA"/>
</dbReference>
<dbReference type="OrthoDB" id="6385935at2"/>
<keyword evidence="4" id="KW-1185">Reference proteome</keyword>
<feature type="region of interest" description="Disordered" evidence="1">
    <location>
        <begin position="1"/>
        <end position="20"/>
    </location>
</feature>
<evidence type="ECO:0000256" key="1">
    <source>
        <dbReference type="SAM" id="MobiDB-lite"/>
    </source>
</evidence>
<name>A0A3Q9BUT6_9BURK</name>
<evidence type="ECO:0000313" key="3">
    <source>
        <dbReference type="EMBL" id="AZP14453.1"/>
    </source>
</evidence>
<proteinExistence type="predicted"/>
<dbReference type="KEGG" id="upv:EJN92_06255"/>
<organism evidence="3 4">
    <name type="scientific">Undibacterium parvum</name>
    <dbReference type="NCBI Taxonomy" id="401471"/>
    <lineage>
        <taxon>Bacteria</taxon>
        <taxon>Pseudomonadati</taxon>
        <taxon>Pseudomonadota</taxon>
        <taxon>Betaproteobacteria</taxon>
        <taxon>Burkholderiales</taxon>
        <taxon>Oxalobacteraceae</taxon>
        <taxon>Undibacterium</taxon>
    </lineage>
</organism>